<dbReference type="PANTHER" id="PTHR10827">
    <property type="entry name" value="RETICULOCALBIN"/>
    <property type="match status" value="1"/>
</dbReference>
<dbReference type="InterPro" id="IPR002048">
    <property type="entry name" value="EF_hand_dom"/>
</dbReference>
<dbReference type="Gene3D" id="1.10.238.10">
    <property type="entry name" value="EF-hand"/>
    <property type="match status" value="2"/>
</dbReference>
<dbReference type="InterPro" id="IPR018247">
    <property type="entry name" value="EF_Hand_1_Ca_BS"/>
</dbReference>
<dbReference type="Proteomes" id="UP001155128">
    <property type="component" value="Unassembled WGS sequence"/>
</dbReference>
<dbReference type="RefSeq" id="WP_252114514.1">
    <property type="nucleotide sequence ID" value="NZ_JAMSHT010000001.1"/>
</dbReference>
<feature type="region of interest" description="Disordered" evidence="3">
    <location>
        <begin position="139"/>
        <end position="161"/>
    </location>
</feature>
<sequence>MLVSSIVLAAALQQAQPAQQGPQPITRANYTTQLDARFATLDANANGALDSAELEASQMRRNARVEANARARRAAQFSNIDANKDGVVSLDEWHAAAPQVNLPPVDASAAMARLDSDSDGQVTITEYRSVQLASFDRLDTNNDGVVSPAERQAQRSDDDDE</sequence>
<dbReference type="EMBL" id="JAMSHT010000001">
    <property type="protein sequence ID" value="MCM8557979.1"/>
    <property type="molecule type" value="Genomic_DNA"/>
</dbReference>
<dbReference type="PROSITE" id="PS50222">
    <property type="entry name" value="EF_HAND_2"/>
    <property type="match status" value="1"/>
</dbReference>
<dbReference type="Pfam" id="PF13202">
    <property type="entry name" value="EF-hand_5"/>
    <property type="match status" value="3"/>
</dbReference>
<keyword evidence="2" id="KW-0677">Repeat</keyword>
<dbReference type="InterPro" id="IPR011992">
    <property type="entry name" value="EF-hand-dom_pair"/>
</dbReference>
<proteinExistence type="predicted"/>
<dbReference type="GO" id="GO:0005509">
    <property type="term" value="F:calcium ion binding"/>
    <property type="evidence" value="ECO:0007669"/>
    <property type="project" value="InterPro"/>
</dbReference>
<evidence type="ECO:0000313" key="5">
    <source>
        <dbReference type="EMBL" id="MCM8557979.1"/>
    </source>
</evidence>
<evidence type="ECO:0000259" key="4">
    <source>
        <dbReference type="PROSITE" id="PS50222"/>
    </source>
</evidence>
<feature type="domain" description="EF-hand" evidence="4">
    <location>
        <begin position="68"/>
        <end position="103"/>
    </location>
</feature>
<keyword evidence="1" id="KW-0479">Metal-binding</keyword>
<feature type="compositionally biased region" description="Basic and acidic residues" evidence="3">
    <location>
        <begin position="152"/>
        <end position="161"/>
    </location>
</feature>
<evidence type="ECO:0000313" key="6">
    <source>
        <dbReference type="Proteomes" id="UP001155128"/>
    </source>
</evidence>
<dbReference type="SUPFAM" id="SSF47473">
    <property type="entry name" value="EF-hand"/>
    <property type="match status" value="1"/>
</dbReference>
<organism evidence="5 6">
    <name type="scientific">Sphingomicrobium sediminis</name>
    <dbReference type="NCBI Taxonomy" id="2950949"/>
    <lineage>
        <taxon>Bacteria</taxon>
        <taxon>Pseudomonadati</taxon>
        <taxon>Pseudomonadota</taxon>
        <taxon>Alphaproteobacteria</taxon>
        <taxon>Sphingomonadales</taxon>
        <taxon>Sphingomonadaceae</taxon>
        <taxon>Sphingomicrobium</taxon>
    </lineage>
</organism>
<evidence type="ECO:0000256" key="3">
    <source>
        <dbReference type="SAM" id="MobiDB-lite"/>
    </source>
</evidence>
<protein>
    <recommendedName>
        <fullName evidence="4">EF-hand domain-containing protein</fullName>
    </recommendedName>
</protein>
<name>A0A9X2J2P3_9SPHN</name>
<keyword evidence="6" id="KW-1185">Reference proteome</keyword>
<dbReference type="PANTHER" id="PTHR10827:SF98">
    <property type="entry name" value="45 KDA CALCIUM-BINDING PROTEIN"/>
    <property type="match status" value="1"/>
</dbReference>
<reference evidence="5" key="1">
    <citation type="submission" date="2022-06" db="EMBL/GenBank/DDBJ databases">
        <title>Sphingomicrobium sedimins sp. nov., a marine bacterium isolated from tidal flat.</title>
        <authorList>
            <person name="Kim C.-H."/>
            <person name="Yoo Y."/>
            <person name="Kim J.-J."/>
        </authorList>
    </citation>
    <scope>NUCLEOTIDE SEQUENCE</scope>
    <source>
        <strain evidence="5">GRR-S6-50</strain>
    </source>
</reference>
<comment type="caution">
    <text evidence="5">The sequence shown here is derived from an EMBL/GenBank/DDBJ whole genome shotgun (WGS) entry which is preliminary data.</text>
</comment>
<accession>A0A9X2J2P3</accession>
<dbReference type="PROSITE" id="PS00018">
    <property type="entry name" value="EF_HAND_1"/>
    <property type="match status" value="3"/>
</dbReference>
<dbReference type="AlphaFoldDB" id="A0A9X2J2P3"/>
<gene>
    <name evidence="5" type="ORF">NDO55_09115</name>
</gene>
<evidence type="ECO:0000256" key="2">
    <source>
        <dbReference type="ARBA" id="ARBA00022737"/>
    </source>
</evidence>
<evidence type="ECO:0000256" key="1">
    <source>
        <dbReference type="ARBA" id="ARBA00022723"/>
    </source>
</evidence>